<evidence type="ECO:0000256" key="2">
    <source>
        <dbReference type="SAM" id="Phobius"/>
    </source>
</evidence>
<proteinExistence type="predicted"/>
<name>A0A5M3MA65_CONPW</name>
<feature type="signal peptide" evidence="3">
    <location>
        <begin position="1"/>
        <end position="23"/>
    </location>
</feature>
<feature type="transmembrane region" description="Helical" evidence="2">
    <location>
        <begin position="115"/>
        <end position="136"/>
    </location>
</feature>
<protein>
    <recommendedName>
        <fullName evidence="6">Membrane-associated protein</fullName>
    </recommendedName>
</protein>
<sequence>MTSFPCRSLRGIVALASVACVFGAALPTQSPIGDGGVFFVRRDPGASTGSVAVAAYTSDAMSVTYDGDEGGSGSWDVATSTTSVATPSHSCTSSETSIPILDIETTLANDRTLEVLDGCTLAVAVLVAILLGWMVVRTHVKGRQLDKLLQTARLLKPAADSSTDSVASRSMDTDRTRNLTVSLVRTCGTHEEGEGYGWTEKTEKTGASHSSKRVLPEVPRIETMLLATPTSSWYGSSSSQTLGADYQPVSPPRALPKPGSIQHVLRNSHSEPVMKTLM</sequence>
<dbReference type="Proteomes" id="UP000053558">
    <property type="component" value="Unassembled WGS sequence"/>
</dbReference>
<evidence type="ECO:0000313" key="4">
    <source>
        <dbReference type="EMBL" id="EIW75680.1"/>
    </source>
</evidence>
<dbReference type="GeneID" id="19202296"/>
<gene>
    <name evidence="4" type="ORF">CONPUDRAFT_147220</name>
</gene>
<keyword evidence="5" id="KW-1185">Reference proteome</keyword>
<feature type="region of interest" description="Disordered" evidence="1">
    <location>
        <begin position="192"/>
        <end position="214"/>
    </location>
</feature>
<keyword evidence="2" id="KW-1133">Transmembrane helix</keyword>
<feature type="region of interest" description="Disordered" evidence="1">
    <location>
        <begin position="231"/>
        <end position="260"/>
    </location>
</feature>
<keyword evidence="3" id="KW-0732">Signal</keyword>
<keyword evidence="2" id="KW-0472">Membrane</keyword>
<reference evidence="5" key="1">
    <citation type="journal article" date="2012" name="Science">
        <title>The Paleozoic origin of enzymatic lignin decomposition reconstructed from 31 fungal genomes.</title>
        <authorList>
            <person name="Floudas D."/>
            <person name="Binder M."/>
            <person name="Riley R."/>
            <person name="Barry K."/>
            <person name="Blanchette R.A."/>
            <person name="Henrissat B."/>
            <person name="Martinez A.T."/>
            <person name="Otillar R."/>
            <person name="Spatafora J.W."/>
            <person name="Yadav J.S."/>
            <person name="Aerts A."/>
            <person name="Benoit I."/>
            <person name="Boyd A."/>
            <person name="Carlson A."/>
            <person name="Copeland A."/>
            <person name="Coutinho P.M."/>
            <person name="de Vries R.P."/>
            <person name="Ferreira P."/>
            <person name="Findley K."/>
            <person name="Foster B."/>
            <person name="Gaskell J."/>
            <person name="Glotzer D."/>
            <person name="Gorecki P."/>
            <person name="Heitman J."/>
            <person name="Hesse C."/>
            <person name="Hori C."/>
            <person name="Igarashi K."/>
            <person name="Jurgens J.A."/>
            <person name="Kallen N."/>
            <person name="Kersten P."/>
            <person name="Kohler A."/>
            <person name="Kuees U."/>
            <person name="Kumar T.K.A."/>
            <person name="Kuo A."/>
            <person name="LaButti K."/>
            <person name="Larrondo L.F."/>
            <person name="Lindquist E."/>
            <person name="Ling A."/>
            <person name="Lombard V."/>
            <person name="Lucas S."/>
            <person name="Lundell T."/>
            <person name="Martin R."/>
            <person name="McLaughlin D.J."/>
            <person name="Morgenstern I."/>
            <person name="Morin E."/>
            <person name="Murat C."/>
            <person name="Nagy L.G."/>
            <person name="Nolan M."/>
            <person name="Ohm R.A."/>
            <person name="Patyshakuliyeva A."/>
            <person name="Rokas A."/>
            <person name="Ruiz-Duenas F.J."/>
            <person name="Sabat G."/>
            <person name="Salamov A."/>
            <person name="Samejima M."/>
            <person name="Schmutz J."/>
            <person name="Slot J.C."/>
            <person name="St John F."/>
            <person name="Stenlid J."/>
            <person name="Sun H."/>
            <person name="Sun S."/>
            <person name="Syed K."/>
            <person name="Tsang A."/>
            <person name="Wiebenga A."/>
            <person name="Young D."/>
            <person name="Pisabarro A."/>
            <person name="Eastwood D.C."/>
            <person name="Martin F."/>
            <person name="Cullen D."/>
            <person name="Grigoriev I.V."/>
            <person name="Hibbett D.S."/>
        </authorList>
    </citation>
    <scope>NUCLEOTIDE SEQUENCE [LARGE SCALE GENOMIC DNA]</scope>
    <source>
        <strain evidence="5">RWD-64-598 SS2</strain>
    </source>
</reference>
<feature type="chain" id="PRO_5024375165" description="Membrane-associated protein" evidence="3">
    <location>
        <begin position="24"/>
        <end position="278"/>
    </location>
</feature>
<evidence type="ECO:0000256" key="3">
    <source>
        <dbReference type="SAM" id="SignalP"/>
    </source>
</evidence>
<dbReference type="KEGG" id="cput:CONPUDRAFT_147220"/>
<accession>A0A5M3MA65</accession>
<keyword evidence="2" id="KW-0812">Transmembrane</keyword>
<evidence type="ECO:0000256" key="1">
    <source>
        <dbReference type="SAM" id="MobiDB-lite"/>
    </source>
</evidence>
<comment type="caution">
    <text evidence="4">The sequence shown here is derived from an EMBL/GenBank/DDBJ whole genome shotgun (WGS) entry which is preliminary data.</text>
</comment>
<evidence type="ECO:0008006" key="6">
    <source>
        <dbReference type="Google" id="ProtNLM"/>
    </source>
</evidence>
<dbReference type="RefSeq" id="XP_007774368.1">
    <property type="nucleotide sequence ID" value="XM_007776178.1"/>
</dbReference>
<organism evidence="4 5">
    <name type="scientific">Coniophora puteana (strain RWD-64-598)</name>
    <name type="common">Brown rot fungus</name>
    <dbReference type="NCBI Taxonomy" id="741705"/>
    <lineage>
        <taxon>Eukaryota</taxon>
        <taxon>Fungi</taxon>
        <taxon>Dikarya</taxon>
        <taxon>Basidiomycota</taxon>
        <taxon>Agaricomycotina</taxon>
        <taxon>Agaricomycetes</taxon>
        <taxon>Agaricomycetidae</taxon>
        <taxon>Boletales</taxon>
        <taxon>Coniophorineae</taxon>
        <taxon>Coniophoraceae</taxon>
        <taxon>Coniophora</taxon>
    </lineage>
</organism>
<dbReference type="EMBL" id="JH711588">
    <property type="protein sequence ID" value="EIW75680.1"/>
    <property type="molecule type" value="Genomic_DNA"/>
</dbReference>
<dbReference type="AlphaFoldDB" id="A0A5M3MA65"/>
<evidence type="ECO:0000313" key="5">
    <source>
        <dbReference type="Proteomes" id="UP000053558"/>
    </source>
</evidence>